<protein>
    <submittedName>
        <fullName evidence="2">Uncharacterized protein</fullName>
    </submittedName>
</protein>
<reference evidence="2" key="1">
    <citation type="submission" date="2020-04" db="EMBL/GenBank/DDBJ databases">
        <authorList>
            <person name="Alioto T."/>
            <person name="Alioto T."/>
            <person name="Gomez Garrido J."/>
        </authorList>
    </citation>
    <scope>NUCLEOTIDE SEQUENCE</scope>
    <source>
        <strain evidence="2">A484AB</strain>
    </source>
</reference>
<comment type="caution">
    <text evidence="2">The sequence shown here is derived from an EMBL/GenBank/DDBJ whole genome shotgun (WGS) entry which is preliminary data.</text>
</comment>
<proteinExistence type="predicted"/>
<feature type="region of interest" description="Disordered" evidence="1">
    <location>
        <begin position="1"/>
        <end position="44"/>
    </location>
</feature>
<sequence>MLSESLFESNKASSDVSWKPSNHDEDIDEDGRKEAKKKKNLKEAQSVEAKGFVPLGFMQSKSCAPLDKLSCKKVLVKYNIRKRKLPDKKAPAKHKDYHRRRRCPVNQCHSVCVFRLPAHLQKIHKIKTFSKEYIDTMETVCVVLDHVLE</sequence>
<accession>A0A7D9JEA7</accession>
<dbReference type="AlphaFoldDB" id="A0A7D9JEA7"/>
<feature type="compositionally biased region" description="Polar residues" evidence="1">
    <location>
        <begin position="1"/>
        <end position="20"/>
    </location>
</feature>
<gene>
    <name evidence="2" type="ORF">PACLA_8A003960</name>
</gene>
<dbReference type="EMBL" id="CACRXK020015159">
    <property type="protein sequence ID" value="CAB4027970.1"/>
    <property type="molecule type" value="Genomic_DNA"/>
</dbReference>
<dbReference type="OrthoDB" id="5960386at2759"/>
<evidence type="ECO:0000256" key="1">
    <source>
        <dbReference type="SAM" id="MobiDB-lite"/>
    </source>
</evidence>
<organism evidence="2 3">
    <name type="scientific">Paramuricea clavata</name>
    <name type="common">Red gorgonian</name>
    <name type="synonym">Violescent sea-whip</name>
    <dbReference type="NCBI Taxonomy" id="317549"/>
    <lineage>
        <taxon>Eukaryota</taxon>
        <taxon>Metazoa</taxon>
        <taxon>Cnidaria</taxon>
        <taxon>Anthozoa</taxon>
        <taxon>Octocorallia</taxon>
        <taxon>Malacalcyonacea</taxon>
        <taxon>Plexauridae</taxon>
        <taxon>Paramuricea</taxon>
    </lineage>
</organism>
<evidence type="ECO:0000313" key="3">
    <source>
        <dbReference type="Proteomes" id="UP001152795"/>
    </source>
</evidence>
<evidence type="ECO:0000313" key="2">
    <source>
        <dbReference type="EMBL" id="CAB4027970.1"/>
    </source>
</evidence>
<dbReference type="Proteomes" id="UP001152795">
    <property type="component" value="Unassembled WGS sequence"/>
</dbReference>
<name>A0A7D9JEA7_PARCT</name>
<keyword evidence="3" id="KW-1185">Reference proteome</keyword>